<dbReference type="Proteomes" id="UP000002280">
    <property type="component" value="Chromosome 3"/>
</dbReference>
<keyword evidence="2" id="KW-0472">Membrane</keyword>
<dbReference type="InterPro" id="IPR050111">
    <property type="entry name" value="C-type_lectin/snaclec_domain"/>
</dbReference>
<dbReference type="Gene3D" id="3.10.100.10">
    <property type="entry name" value="Mannose-Binding Protein A, subunit A"/>
    <property type="match status" value="1"/>
</dbReference>
<dbReference type="GO" id="GO:0009897">
    <property type="term" value="C:external side of plasma membrane"/>
    <property type="evidence" value="ECO:0000318"/>
    <property type="project" value="GO_Central"/>
</dbReference>
<dbReference type="GeneTree" id="ENSGT00940000160666"/>
<dbReference type="InterPro" id="IPR001304">
    <property type="entry name" value="C-type_lectin-like"/>
</dbReference>
<evidence type="ECO:0000256" key="1">
    <source>
        <dbReference type="ARBA" id="ARBA00022734"/>
    </source>
</evidence>
<evidence type="ECO:0000259" key="3">
    <source>
        <dbReference type="PROSITE" id="PS50041"/>
    </source>
</evidence>
<dbReference type="InParanoid" id="F7CGE0"/>
<protein>
    <submittedName>
        <fullName evidence="4">CD209 molecule</fullName>
    </submittedName>
</protein>
<dbReference type="GO" id="GO:0005537">
    <property type="term" value="F:D-mannose binding"/>
    <property type="evidence" value="ECO:0000318"/>
    <property type="project" value="GO_Central"/>
</dbReference>
<dbReference type="AlphaFoldDB" id="F7CGE0"/>
<dbReference type="InterPro" id="IPR016186">
    <property type="entry name" value="C-type_lectin-like/link_sf"/>
</dbReference>
<dbReference type="InterPro" id="IPR033989">
    <property type="entry name" value="CD209-like_CTLD"/>
</dbReference>
<feature type="transmembrane region" description="Helical" evidence="2">
    <location>
        <begin position="49"/>
        <end position="73"/>
    </location>
</feature>
<dbReference type="STRING" id="13616.ENSMODP00000018735"/>
<dbReference type="GO" id="GO:0042806">
    <property type="term" value="F:fucose binding"/>
    <property type="evidence" value="ECO:0000318"/>
    <property type="project" value="GO_Central"/>
</dbReference>
<proteinExistence type="predicted"/>
<keyword evidence="2" id="KW-0812">Transmembrane</keyword>
<keyword evidence="1" id="KW-0430">Lectin</keyword>
<dbReference type="GO" id="GO:0006955">
    <property type="term" value="P:immune response"/>
    <property type="evidence" value="ECO:0000318"/>
    <property type="project" value="GO_Central"/>
</dbReference>
<reference evidence="4" key="2">
    <citation type="submission" date="2025-08" db="UniProtKB">
        <authorList>
            <consortium name="Ensembl"/>
        </authorList>
    </citation>
    <scope>IDENTIFICATION</scope>
</reference>
<keyword evidence="2" id="KW-1133">Transmembrane helix</keyword>
<dbReference type="Pfam" id="PF00059">
    <property type="entry name" value="Lectin_C"/>
    <property type="match status" value="1"/>
</dbReference>
<accession>F7CGE0</accession>
<dbReference type="HOGENOM" id="CLU_049894_7_3_1"/>
<organism evidence="4 5">
    <name type="scientific">Monodelphis domestica</name>
    <name type="common">Gray short-tailed opossum</name>
    <dbReference type="NCBI Taxonomy" id="13616"/>
    <lineage>
        <taxon>Eukaryota</taxon>
        <taxon>Metazoa</taxon>
        <taxon>Chordata</taxon>
        <taxon>Craniata</taxon>
        <taxon>Vertebrata</taxon>
        <taxon>Euteleostomi</taxon>
        <taxon>Mammalia</taxon>
        <taxon>Metatheria</taxon>
        <taxon>Didelphimorphia</taxon>
        <taxon>Didelphidae</taxon>
        <taxon>Monodelphis</taxon>
    </lineage>
</organism>
<dbReference type="SMART" id="SM00034">
    <property type="entry name" value="CLECT"/>
    <property type="match status" value="1"/>
</dbReference>
<dbReference type="PROSITE" id="PS50041">
    <property type="entry name" value="C_TYPE_LECTIN_2"/>
    <property type="match status" value="1"/>
</dbReference>
<dbReference type="eggNOG" id="KOG4297">
    <property type="taxonomic scope" value="Eukaryota"/>
</dbReference>
<dbReference type="Ensembl" id="ENSMODT00000019072.4">
    <property type="protein sequence ID" value="ENSMODP00000018735.4"/>
    <property type="gene ID" value="ENSMODG00000014982.4"/>
</dbReference>
<keyword evidence="5" id="KW-1185">Reference proteome</keyword>
<dbReference type="PANTHER" id="PTHR22803">
    <property type="entry name" value="MANNOSE, PHOSPHOLIPASE, LECTIN RECEPTOR RELATED"/>
    <property type="match status" value="1"/>
</dbReference>
<evidence type="ECO:0000256" key="2">
    <source>
        <dbReference type="SAM" id="Phobius"/>
    </source>
</evidence>
<reference evidence="4" key="3">
    <citation type="submission" date="2025-09" db="UniProtKB">
        <authorList>
            <consortium name="Ensembl"/>
        </authorList>
    </citation>
    <scope>IDENTIFICATION</scope>
</reference>
<dbReference type="ExpressionAtlas" id="F7CGE0">
    <property type="expression patterns" value="baseline"/>
</dbReference>
<dbReference type="SUPFAM" id="SSF56436">
    <property type="entry name" value="C-type lectin-like"/>
    <property type="match status" value="1"/>
</dbReference>
<dbReference type="GO" id="GO:0038187">
    <property type="term" value="F:pattern recognition receptor activity"/>
    <property type="evidence" value="ECO:0000318"/>
    <property type="project" value="GO_Central"/>
</dbReference>
<reference evidence="4 5" key="1">
    <citation type="journal article" date="2007" name="Nature">
        <title>Genome of the marsupial Monodelphis domestica reveals innovation in non-coding sequences.</title>
        <authorList>
            <person name="Mikkelsen T.S."/>
            <person name="Wakefield M.J."/>
            <person name="Aken B."/>
            <person name="Amemiya C.T."/>
            <person name="Chang J.L."/>
            <person name="Duke S."/>
            <person name="Garber M."/>
            <person name="Gentles A.J."/>
            <person name="Goodstadt L."/>
            <person name="Heger A."/>
            <person name="Jurka J."/>
            <person name="Kamal M."/>
            <person name="Mauceli E."/>
            <person name="Searle S.M."/>
            <person name="Sharpe T."/>
            <person name="Baker M.L."/>
            <person name="Batzer M.A."/>
            <person name="Benos P.V."/>
            <person name="Belov K."/>
            <person name="Clamp M."/>
            <person name="Cook A."/>
            <person name="Cuff J."/>
            <person name="Das R."/>
            <person name="Davidow L."/>
            <person name="Deakin J.E."/>
            <person name="Fazzari M.J."/>
            <person name="Glass J.L."/>
            <person name="Grabherr M."/>
            <person name="Greally J.M."/>
            <person name="Gu W."/>
            <person name="Hore T.A."/>
            <person name="Huttley G.A."/>
            <person name="Kleber M."/>
            <person name="Jirtle R.L."/>
            <person name="Koina E."/>
            <person name="Lee J.T."/>
            <person name="Mahony S."/>
            <person name="Marra M.A."/>
            <person name="Miller R.D."/>
            <person name="Nicholls R.D."/>
            <person name="Oda M."/>
            <person name="Papenfuss A.T."/>
            <person name="Parra Z.E."/>
            <person name="Pollock D.D."/>
            <person name="Ray D.A."/>
            <person name="Schein J.E."/>
            <person name="Speed T.P."/>
            <person name="Thompson K."/>
            <person name="VandeBerg J.L."/>
            <person name="Wade C.M."/>
            <person name="Walker J.A."/>
            <person name="Waters P.D."/>
            <person name="Webber C."/>
            <person name="Weidman J.R."/>
            <person name="Xie X."/>
            <person name="Zody M.C."/>
            <person name="Baldwin J."/>
            <person name="Abdouelleil A."/>
            <person name="Abdulkadir J."/>
            <person name="Abebe A."/>
            <person name="Abera B."/>
            <person name="Abreu J."/>
            <person name="Acer S.C."/>
            <person name="Aftuck L."/>
            <person name="Alexander A."/>
            <person name="An P."/>
            <person name="Anderson E."/>
            <person name="Anderson S."/>
            <person name="Arachi H."/>
            <person name="Azer M."/>
            <person name="Bachantsang P."/>
            <person name="Barry A."/>
            <person name="Bayul T."/>
            <person name="Berlin A."/>
            <person name="Bessette D."/>
            <person name="Bloom T."/>
            <person name="Bloom T."/>
            <person name="Boguslavskiy L."/>
            <person name="Bonnet C."/>
            <person name="Boukhgalter B."/>
            <person name="Bourzgui I."/>
            <person name="Brown A."/>
            <person name="Cahill P."/>
            <person name="Channer S."/>
            <person name="Cheshatsang Y."/>
            <person name="Chuda L."/>
            <person name="Citroen M."/>
            <person name="Collymore A."/>
            <person name="Cooke P."/>
            <person name="Costello M."/>
            <person name="D'Aco K."/>
            <person name="Daza R."/>
            <person name="De Haan G."/>
            <person name="DeGray S."/>
            <person name="DeMaso C."/>
            <person name="Dhargay N."/>
            <person name="Dooley K."/>
            <person name="Dooley E."/>
            <person name="Doricent M."/>
            <person name="Dorje P."/>
            <person name="Dorjee K."/>
            <person name="Dupes A."/>
            <person name="Elong R."/>
            <person name="Falk J."/>
            <person name="Farina A."/>
            <person name="Faro S."/>
            <person name="Ferguson D."/>
            <person name="Fisher S."/>
            <person name="Foley C.D."/>
            <person name="Franke A."/>
            <person name="Friedrich D."/>
            <person name="Gadbois L."/>
            <person name="Gearin G."/>
            <person name="Gearin C.R."/>
            <person name="Giannoukos G."/>
            <person name="Goode T."/>
            <person name="Graham J."/>
            <person name="Grandbois E."/>
            <person name="Grewal S."/>
            <person name="Gyaltsen K."/>
            <person name="Hafez N."/>
            <person name="Hagos B."/>
            <person name="Hall J."/>
            <person name="Henson C."/>
            <person name="Hollinger A."/>
            <person name="Honan T."/>
            <person name="Huard M.D."/>
            <person name="Hughes L."/>
            <person name="Hurhula B."/>
            <person name="Husby M.E."/>
            <person name="Kamat A."/>
            <person name="Kanga B."/>
            <person name="Kashin S."/>
            <person name="Khazanovich D."/>
            <person name="Kisner P."/>
            <person name="Lance K."/>
            <person name="Lara M."/>
            <person name="Lee W."/>
            <person name="Lennon N."/>
            <person name="Letendre F."/>
            <person name="LeVine R."/>
            <person name="Lipovsky A."/>
            <person name="Liu X."/>
            <person name="Liu J."/>
            <person name="Liu S."/>
            <person name="Lokyitsang T."/>
            <person name="Lokyitsang Y."/>
            <person name="Lubonja R."/>
            <person name="Lui A."/>
            <person name="MacDonald P."/>
            <person name="Magnisalis V."/>
            <person name="Maru K."/>
            <person name="Matthews C."/>
            <person name="McCusker W."/>
            <person name="McDonough S."/>
            <person name="Mehta T."/>
            <person name="Meldrim J."/>
            <person name="Meneus L."/>
            <person name="Mihai O."/>
            <person name="Mihalev A."/>
            <person name="Mihova T."/>
            <person name="Mittelman R."/>
            <person name="Mlenga V."/>
            <person name="Montmayeur A."/>
            <person name="Mulrain L."/>
            <person name="Navidi A."/>
            <person name="Naylor J."/>
            <person name="Negash T."/>
            <person name="Nguyen T."/>
            <person name="Nguyen N."/>
            <person name="Nicol R."/>
            <person name="Norbu C."/>
            <person name="Norbu N."/>
            <person name="Novod N."/>
            <person name="O'Neill B."/>
            <person name="Osman S."/>
            <person name="Markiewicz E."/>
            <person name="Oyono O.L."/>
            <person name="Patti C."/>
            <person name="Phunkhang P."/>
            <person name="Pierre F."/>
            <person name="Priest M."/>
            <person name="Raghuraman S."/>
            <person name="Rege F."/>
            <person name="Reyes R."/>
            <person name="Rise C."/>
            <person name="Rogov P."/>
            <person name="Ross K."/>
            <person name="Ryan E."/>
            <person name="Settipalli S."/>
            <person name="Shea T."/>
            <person name="Sherpa N."/>
            <person name="Shi L."/>
            <person name="Shih D."/>
            <person name="Sparrow T."/>
            <person name="Spaulding J."/>
            <person name="Stalker J."/>
            <person name="Stange-Thomann N."/>
            <person name="Stavropoulos S."/>
            <person name="Stone C."/>
            <person name="Strader C."/>
            <person name="Tesfaye S."/>
            <person name="Thomson T."/>
            <person name="Thoulutsang Y."/>
            <person name="Thoulutsang D."/>
            <person name="Topham K."/>
            <person name="Topping I."/>
            <person name="Tsamla T."/>
            <person name="Vassiliev H."/>
            <person name="Vo A."/>
            <person name="Wangchuk T."/>
            <person name="Wangdi T."/>
            <person name="Weiand M."/>
            <person name="Wilkinson J."/>
            <person name="Wilson A."/>
            <person name="Yadav S."/>
            <person name="Young G."/>
            <person name="Yu Q."/>
            <person name="Zembek L."/>
            <person name="Zhong D."/>
            <person name="Zimmer A."/>
            <person name="Zwirko Z."/>
            <person name="Jaffe D.B."/>
            <person name="Alvarez P."/>
            <person name="Brockman W."/>
            <person name="Butler J."/>
            <person name="Chin C."/>
            <person name="Gnerre S."/>
            <person name="MacCallum I."/>
            <person name="Graves J.A."/>
            <person name="Ponting C.P."/>
            <person name="Breen M."/>
            <person name="Samollow P.B."/>
            <person name="Lander E.S."/>
            <person name="Lindblad-Toh K."/>
        </authorList>
    </citation>
    <scope>NUCLEOTIDE SEQUENCE [LARGE SCALE GENOMIC DNA]</scope>
</reference>
<sequence length="349" mass="39881">MCDLVAPKSPEMSGLDEEELMPSGWSPFDLGTQRSQSPRSFPAPWLRRLGFPLLLAFFVLSFILSIITLTQVFQNQRQYNSEQEVVQEKLKNLSDKLKGDQDLKAKDQPEASLFIQQLNKTLNLRAKDQLEASQLIEQLNKTLNLRAKDQLEASQLIEQLNKTLTLRAKDQLEASQFIEELNKASQFIEELNKASQVIEQLSKASQFIEQLNKTLSTLCRPCPYEWKFYKDSCYYFSVTRKPWEASQNTCEADGSNLGIISSSEEQNYLKKNAASNHQLWVGLSDKKKEGYWHWVDGTALGQSFWNEGEPNNAGDEDCCELIPNGWNDAPCSKENYWICEKKASPCPML</sequence>
<dbReference type="InterPro" id="IPR016187">
    <property type="entry name" value="CTDL_fold"/>
</dbReference>
<dbReference type="Bgee" id="ENSMODG00000014982">
    <property type="expression patterns" value="Expressed in liver and 4 other cell types or tissues"/>
</dbReference>
<evidence type="ECO:0000313" key="5">
    <source>
        <dbReference type="Proteomes" id="UP000002280"/>
    </source>
</evidence>
<evidence type="ECO:0000313" key="4">
    <source>
        <dbReference type="Ensembl" id="ENSMODP00000018735.4"/>
    </source>
</evidence>
<dbReference type="CDD" id="cd03590">
    <property type="entry name" value="CLECT_DC-SIGN_like"/>
    <property type="match status" value="1"/>
</dbReference>
<feature type="domain" description="C-type lectin" evidence="3">
    <location>
        <begin position="229"/>
        <end position="340"/>
    </location>
</feature>
<name>F7CGE0_MONDO</name>